<evidence type="ECO:0000313" key="2">
    <source>
        <dbReference type="Proteomes" id="UP001642409"/>
    </source>
</evidence>
<dbReference type="Proteomes" id="UP001642409">
    <property type="component" value="Unassembled WGS sequence"/>
</dbReference>
<keyword evidence="2" id="KW-1185">Reference proteome</keyword>
<gene>
    <name evidence="1" type="ORF">HINF_LOCUS12581</name>
</gene>
<accession>A0ABP1HHG9</accession>
<organism evidence="1 2">
    <name type="scientific">Hexamita inflata</name>
    <dbReference type="NCBI Taxonomy" id="28002"/>
    <lineage>
        <taxon>Eukaryota</taxon>
        <taxon>Metamonada</taxon>
        <taxon>Diplomonadida</taxon>
        <taxon>Hexamitidae</taxon>
        <taxon>Hexamitinae</taxon>
        <taxon>Hexamita</taxon>
    </lineage>
</organism>
<comment type="caution">
    <text evidence="1">The sequence shown here is derived from an EMBL/GenBank/DDBJ whole genome shotgun (WGS) entry which is preliminary data.</text>
</comment>
<proteinExistence type="predicted"/>
<sequence>MFANVVGIKIRSKIRSKQWRLKNEVVLLQYFEWCLMHYIYKISLLNSKKCSEILLYCIEQIERVNLNQRREDISSSYELWIFLTSVKMDILDALYTKIIIYLQGCEFMFPLLKSFKLSNQLLHPQLVLQGREVASFNFYIPDTILYH</sequence>
<reference evidence="1 2" key="1">
    <citation type="submission" date="2024-07" db="EMBL/GenBank/DDBJ databases">
        <authorList>
            <person name="Akdeniz Z."/>
        </authorList>
    </citation>
    <scope>NUCLEOTIDE SEQUENCE [LARGE SCALE GENOMIC DNA]</scope>
</reference>
<protein>
    <submittedName>
        <fullName evidence="1">Hypothetical_protein</fullName>
    </submittedName>
</protein>
<dbReference type="EMBL" id="CAXDID020000028">
    <property type="protein sequence ID" value="CAL5992429.1"/>
    <property type="molecule type" value="Genomic_DNA"/>
</dbReference>
<name>A0ABP1HHG9_9EUKA</name>
<evidence type="ECO:0000313" key="1">
    <source>
        <dbReference type="EMBL" id="CAL5992429.1"/>
    </source>
</evidence>